<dbReference type="EMBL" id="WSQA01000001">
    <property type="protein sequence ID" value="MVZ60559.1"/>
    <property type="molecule type" value="Genomic_DNA"/>
</dbReference>
<comment type="caution">
    <text evidence="1">The sequence shown here is derived from an EMBL/GenBank/DDBJ whole genome shotgun (WGS) entry which is preliminary data.</text>
</comment>
<organism evidence="1 2">
    <name type="scientific">Sphingobacterium humi</name>
    <dbReference type="NCBI Taxonomy" id="1796905"/>
    <lineage>
        <taxon>Bacteria</taxon>
        <taxon>Pseudomonadati</taxon>
        <taxon>Bacteroidota</taxon>
        <taxon>Sphingobacteriia</taxon>
        <taxon>Sphingobacteriales</taxon>
        <taxon>Sphingobacteriaceae</taxon>
        <taxon>Sphingobacterium</taxon>
    </lineage>
</organism>
<keyword evidence="2" id="KW-1185">Reference proteome</keyword>
<reference evidence="1 2" key="1">
    <citation type="submission" date="2019-12" db="EMBL/GenBank/DDBJ databases">
        <authorList>
            <person name="Dong K."/>
        </authorList>
    </citation>
    <scope>NUCLEOTIDE SEQUENCE [LARGE SCALE GENOMIC DNA]</scope>
    <source>
        <strain evidence="1 2">JCM 31225</strain>
    </source>
</reference>
<dbReference type="Proteomes" id="UP000435036">
    <property type="component" value="Unassembled WGS sequence"/>
</dbReference>
<evidence type="ECO:0000313" key="2">
    <source>
        <dbReference type="Proteomes" id="UP000435036"/>
    </source>
</evidence>
<proteinExistence type="predicted"/>
<protein>
    <submittedName>
        <fullName evidence="1">Uncharacterized protein</fullName>
    </submittedName>
</protein>
<accession>A0A6N8KV16</accession>
<name>A0A6N8KV16_9SPHI</name>
<dbReference type="OrthoDB" id="712037at2"/>
<dbReference type="AlphaFoldDB" id="A0A6N8KV16"/>
<gene>
    <name evidence="1" type="ORF">GQF63_00855</name>
</gene>
<sequence length="73" mass="7651">MSNQGGKKSPAVVKKVYTAPQIEVSTVELEDGIAAGSALARPGFPDGSGIQKEWLDADDEVVHGQNGGDKVIW</sequence>
<evidence type="ECO:0000313" key="1">
    <source>
        <dbReference type="EMBL" id="MVZ60559.1"/>
    </source>
</evidence>